<organism evidence="4 5">
    <name type="scientific">Pelagicoccus enzymogenes</name>
    <dbReference type="NCBI Taxonomy" id="2773457"/>
    <lineage>
        <taxon>Bacteria</taxon>
        <taxon>Pseudomonadati</taxon>
        <taxon>Verrucomicrobiota</taxon>
        <taxon>Opitutia</taxon>
        <taxon>Puniceicoccales</taxon>
        <taxon>Pelagicoccaceae</taxon>
        <taxon>Pelagicoccus</taxon>
    </lineage>
</organism>
<evidence type="ECO:0000256" key="1">
    <source>
        <dbReference type="ARBA" id="ARBA00022553"/>
    </source>
</evidence>
<gene>
    <name evidence="4" type="ORF">IEN85_21415</name>
</gene>
<comment type="caution">
    <text evidence="4">The sequence shown here is derived from an EMBL/GenBank/DDBJ whole genome shotgun (WGS) entry which is preliminary data.</text>
</comment>
<dbReference type="SMART" id="SM00448">
    <property type="entry name" value="REC"/>
    <property type="match status" value="1"/>
</dbReference>
<accession>A0A927FBJ5</accession>
<dbReference type="Pfam" id="PF00072">
    <property type="entry name" value="Response_reg"/>
    <property type="match status" value="1"/>
</dbReference>
<sequence>MQSGPKGAILIIDDEEGIRAVLQAILSSIDFPTVEASDAKTALATLAENKDSIQACMLDMNLEDSYGEDLYDKLKAISPDLKVFAMSGIFGEEIKERLGDREISGLISKPFSTVQLIETVQAGLES</sequence>
<name>A0A927FBJ5_9BACT</name>
<feature type="modified residue" description="4-aspartylphosphate" evidence="2">
    <location>
        <position position="59"/>
    </location>
</feature>
<proteinExistence type="predicted"/>
<keyword evidence="5" id="KW-1185">Reference proteome</keyword>
<dbReference type="PANTHER" id="PTHR44591:SF3">
    <property type="entry name" value="RESPONSE REGULATORY DOMAIN-CONTAINING PROTEIN"/>
    <property type="match status" value="1"/>
</dbReference>
<dbReference type="GO" id="GO:0000160">
    <property type="term" value="P:phosphorelay signal transduction system"/>
    <property type="evidence" value="ECO:0007669"/>
    <property type="project" value="InterPro"/>
</dbReference>
<dbReference type="CDD" id="cd00156">
    <property type="entry name" value="REC"/>
    <property type="match status" value="1"/>
</dbReference>
<evidence type="ECO:0000313" key="4">
    <source>
        <dbReference type="EMBL" id="MBD5782072.1"/>
    </source>
</evidence>
<dbReference type="AlphaFoldDB" id="A0A927FBJ5"/>
<dbReference type="EMBL" id="JACYFG010000051">
    <property type="protein sequence ID" value="MBD5782072.1"/>
    <property type="molecule type" value="Genomic_DNA"/>
</dbReference>
<dbReference type="InterPro" id="IPR050595">
    <property type="entry name" value="Bact_response_regulator"/>
</dbReference>
<dbReference type="PANTHER" id="PTHR44591">
    <property type="entry name" value="STRESS RESPONSE REGULATOR PROTEIN 1"/>
    <property type="match status" value="1"/>
</dbReference>
<feature type="domain" description="Response regulatory" evidence="3">
    <location>
        <begin position="8"/>
        <end position="124"/>
    </location>
</feature>
<dbReference type="RefSeq" id="WP_191619139.1">
    <property type="nucleotide sequence ID" value="NZ_JACYFG010000051.1"/>
</dbReference>
<dbReference type="InterPro" id="IPR001789">
    <property type="entry name" value="Sig_transdc_resp-reg_receiver"/>
</dbReference>
<dbReference type="SUPFAM" id="SSF52172">
    <property type="entry name" value="CheY-like"/>
    <property type="match status" value="1"/>
</dbReference>
<evidence type="ECO:0000259" key="3">
    <source>
        <dbReference type="PROSITE" id="PS50110"/>
    </source>
</evidence>
<reference evidence="4" key="1">
    <citation type="submission" date="2020-09" db="EMBL/GenBank/DDBJ databases">
        <title>Pelagicoccus enzymogenes sp. nov. with an EPS production, isolated from marine sediment.</title>
        <authorList>
            <person name="Feng X."/>
        </authorList>
    </citation>
    <scope>NUCLEOTIDE SEQUENCE</scope>
    <source>
        <strain evidence="4">NFK12</strain>
    </source>
</reference>
<dbReference type="Proteomes" id="UP000622317">
    <property type="component" value="Unassembled WGS sequence"/>
</dbReference>
<evidence type="ECO:0000256" key="2">
    <source>
        <dbReference type="PROSITE-ProRule" id="PRU00169"/>
    </source>
</evidence>
<evidence type="ECO:0000313" key="5">
    <source>
        <dbReference type="Proteomes" id="UP000622317"/>
    </source>
</evidence>
<keyword evidence="1 2" id="KW-0597">Phosphoprotein</keyword>
<dbReference type="PROSITE" id="PS50110">
    <property type="entry name" value="RESPONSE_REGULATORY"/>
    <property type="match status" value="1"/>
</dbReference>
<dbReference type="Gene3D" id="3.40.50.2300">
    <property type="match status" value="1"/>
</dbReference>
<dbReference type="InterPro" id="IPR011006">
    <property type="entry name" value="CheY-like_superfamily"/>
</dbReference>
<protein>
    <submittedName>
        <fullName evidence="4">Response regulator</fullName>
    </submittedName>
</protein>